<gene>
    <name evidence="1" type="ORF">DFR76_115138</name>
</gene>
<reference evidence="1 2" key="1">
    <citation type="submission" date="2018-07" db="EMBL/GenBank/DDBJ databases">
        <title>Genomic Encyclopedia of Type Strains, Phase IV (KMG-IV): sequencing the most valuable type-strain genomes for metagenomic binning, comparative biology and taxonomic classification.</title>
        <authorList>
            <person name="Goeker M."/>
        </authorList>
    </citation>
    <scope>NUCLEOTIDE SEQUENCE [LARGE SCALE GENOMIC DNA]</scope>
    <source>
        <strain evidence="1 2">DSM 44290</strain>
    </source>
</reference>
<evidence type="ECO:0000313" key="1">
    <source>
        <dbReference type="EMBL" id="RDI60508.1"/>
    </source>
</evidence>
<comment type="caution">
    <text evidence="1">The sequence shown here is derived from an EMBL/GenBank/DDBJ whole genome shotgun (WGS) entry which is preliminary data.</text>
</comment>
<evidence type="ECO:0000313" key="2">
    <source>
        <dbReference type="Proteomes" id="UP000254869"/>
    </source>
</evidence>
<dbReference type="Proteomes" id="UP000254869">
    <property type="component" value="Unassembled WGS sequence"/>
</dbReference>
<name>A0A370HPU0_9NOCA</name>
<organism evidence="1 2">
    <name type="scientific">Nocardia pseudobrasiliensis</name>
    <dbReference type="NCBI Taxonomy" id="45979"/>
    <lineage>
        <taxon>Bacteria</taxon>
        <taxon>Bacillati</taxon>
        <taxon>Actinomycetota</taxon>
        <taxon>Actinomycetes</taxon>
        <taxon>Mycobacteriales</taxon>
        <taxon>Nocardiaceae</taxon>
        <taxon>Nocardia</taxon>
    </lineage>
</organism>
<accession>A0A370HPU0</accession>
<sequence>MVSIDHVISLSSVHVDWSSRESAFVARSDSYPGLVYRDEWSSLAAVDGLLDLIEKRCGPDSSSTRPAA</sequence>
<dbReference type="AlphaFoldDB" id="A0A370HPU0"/>
<protein>
    <submittedName>
        <fullName evidence="1">Uncharacterized protein</fullName>
    </submittedName>
</protein>
<keyword evidence="2" id="KW-1185">Reference proteome</keyword>
<dbReference type="EMBL" id="QQBC01000015">
    <property type="protein sequence ID" value="RDI60508.1"/>
    <property type="molecule type" value="Genomic_DNA"/>
</dbReference>
<proteinExistence type="predicted"/>